<dbReference type="Proteomes" id="UP000010433">
    <property type="component" value="Unassembled WGS sequence"/>
</dbReference>
<accession>L1N3S1</accession>
<dbReference type="AlphaFoldDB" id="L1N3S1"/>
<protein>
    <submittedName>
        <fullName evidence="1">Uncharacterized protein</fullName>
    </submittedName>
</protein>
<reference evidence="1 2" key="1">
    <citation type="submission" date="2012-05" db="EMBL/GenBank/DDBJ databases">
        <authorList>
            <person name="Weinstock G."/>
            <person name="Sodergren E."/>
            <person name="Lobos E.A."/>
            <person name="Fulton L."/>
            <person name="Fulton R."/>
            <person name="Courtney L."/>
            <person name="Fronick C."/>
            <person name="O'Laughlin M."/>
            <person name="Godfrey J."/>
            <person name="Wilson R.M."/>
            <person name="Miner T."/>
            <person name="Farmer C."/>
            <person name="Delehaunty K."/>
            <person name="Cordes M."/>
            <person name="Minx P."/>
            <person name="Tomlinson C."/>
            <person name="Chen J."/>
            <person name="Wollam A."/>
            <person name="Pepin K.H."/>
            <person name="Bhonagiri V."/>
            <person name="Zhang X."/>
            <person name="Suruliraj S."/>
            <person name="Warren W."/>
            <person name="Mitreva M."/>
            <person name="Mardis E.R."/>
            <person name="Wilson R.K."/>
        </authorList>
    </citation>
    <scope>NUCLEOTIDE SEQUENCE [LARGE SCALE GENOMIC DNA]</scope>
    <source>
        <strain evidence="1 2">F0055</strain>
    </source>
</reference>
<evidence type="ECO:0000313" key="2">
    <source>
        <dbReference type="Proteomes" id="UP000010433"/>
    </source>
</evidence>
<dbReference type="HOGENOM" id="CLU_3187478_0_0_10"/>
<gene>
    <name evidence="1" type="ORF">HMPREF9151_02042</name>
</gene>
<sequence length="46" mass="4986">MQHISSLGKGRKRGDYFYRTDVFFDENCIDGSSAGGLKGKGCVNLG</sequence>
<comment type="caution">
    <text evidence="1">The sequence shown here is derived from an EMBL/GenBank/DDBJ whole genome shotgun (WGS) entry which is preliminary data.</text>
</comment>
<proteinExistence type="predicted"/>
<name>L1N3S1_9BACT</name>
<evidence type="ECO:0000313" key="1">
    <source>
        <dbReference type="EMBL" id="EKX98163.1"/>
    </source>
</evidence>
<organism evidence="1 2">
    <name type="scientific">Hoylesella saccharolytica F0055</name>
    <dbReference type="NCBI Taxonomy" id="1127699"/>
    <lineage>
        <taxon>Bacteria</taxon>
        <taxon>Pseudomonadati</taxon>
        <taxon>Bacteroidota</taxon>
        <taxon>Bacteroidia</taxon>
        <taxon>Bacteroidales</taxon>
        <taxon>Prevotellaceae</taxon>
        <taxon>Hoylesella</taxon>
    </lineage>
</organism>
<dbReference type="EMBL" id="AMEP01000122">
    <property type="protein sequence ID" value="EKX98163.1"/>
    <property type="molecule type" value="Genomic_DNA"/>
</dbReference>
<keyword evidence="2" id="KW-1185">Reference proteome</keyword>